<reference evidence="4 5" key="1">
    <citation type="submission" date="2018-04" db="EMBL/GenBank/DDBJ databases">
        <title>Genomic Encyclopedia of Type Strains, Phase III (KMG-III): the genomes of soil and plant-associated and newly described type strains.</title>
        <authorList>
            <person name="Whitman W."/>
        </authorList>
    </citation>
    <scope>NUCLEOTIDE SEQUENCE [LARGE SCALE GENOMIC DNA]</scope>
    <source>
        <strain evidence="4 5">KA25</strain>
    </source>
</reference>
<dbReference type="Gene3D" id="1.10.530.10">
    <property type="match status" value="1"/>
</dbReference>
<feature type="domain" description="Peptidoglycan binding-like" evidence="2">
    <location>
        <begin position="363"/>
        <end position="417"/>
    </location>
</feature>
<evidence type="ECO:0000259" key="3">
    <source>
        <dbReference type="Pfam" id="PF13406"/>
    </source>
</evidence>
<evidence type="ECO:0000313" key="4">
    <source>
        <dbReference type="EMBL" id="PTR13725.1"/>
    </source>
</evidence>
<dbReference type="NCBIfam" id="TIGR02283">
    <property type="entry name" value="MltB_2"/>
    <property type="match status" value="1"/>
</dbReference>
<protein>
    <submittedName>
        <fullName evidence="4">Membrane-bound lytic murein transglycosylase B</fullName>
    </submittedName>
</protein>
<sequence length="421" mass="44777">MGQMVRKLLLGLGLVVAASPVVADPAAGSQRPVARGEVTVTEAEREAQAGLEGWIVEFRPRALAAGIRPETLAAAFRGVRYDAEAVARDRNQAEFNRTLWDYLDSAVSEVRIANGRAALVRHGALLERIEARYGVPKEIVVAVWGMETSYGTRRGDHPLVGALATLAHDGRRAAFFEEQLIAALKILDSGDVRPEAMTGSWAGAMGHTQFMPTSYLAHAVDFTGDGRRNIWSEDPSDALASTAAYLAGSGWRTGEPWGVEVRLPPGFDFARSGKALRQPVGQWQALGLRRPDGAPLPAGEAALLLPAGAQGAAFLIYPNFRAISRYNPADAYVIGVGHLADRLKGGPAFTGGWPRGDRALAAAERTELQRLLTAAGFDTGGADGMIGPNTLAALRAWQAARGLVADGYANEAILNRLREGA</sequence>
<evidence type="ECO:0000256" key="1">
    <source>
        <dbReference type="SAM" id="SignalP"/>
    </source>
</evidence>
<dbReference type="InterPro" id="IPR036365">
    <property type="entry name" value="PGBD-like_sf"/>
</dbReference>
<dbReference type="AlphaFoldDB" id="A0A2T5JU84"/>
<dbReference type="InterPro" id="IPR031304">
    <property type="entry name" value="SLT_2"/>
</dbReference>
<dbReference type="InterPro" id="IPR043426">
    <property type="entry name" value="MltB-like"/>
</dbReference>
<organism evidence="4 5">
    <name type="scientific">Cereibacter azotoformans</name>
    <dbReference type="NCBI Taxonomy" id="43057"/>
    <lineage>
        <taxon>Bacteria</taxon>
        <taxon>Pseudomonadati</taxon>
        <taxon>Pseudomonadota</taxon>
        <taxon>Alphaproteobacteria</taxon>
        <taxon>Rhodobacterales</taxon>
        <taxon>Paracoccaceae</taxon>
        <taxon>Cereibacter</taxon>
    </lineage>
</organism>
<proteinExistence type="predicted"/>
<feature type="signal peptide" evidence="1">
    <location>
        <begin position="1"/>
        <end position="23"/>
    </location>
</feature>
<dbReference type="PANTHER" id="PTHR30163">
    <property type="entry name" value="MEMBRANE-BOUND LYTIC MUREIN TRANSGLYCOSYLASE B"/>
    <property type="match status" value="1"/>
</dbReference>
<evidence type="ECO:0000313" key="5">
    <source>
        <dbReference type="Proteomes" id="UP000244060"/>
    </source>
</evidence>
<feature type="domain" description="Transglycosylase SLT" evidence="3">
    <location>
        <begin position="52"/>
        <end position="341"/>
    </location>
</feature>
<dbReference type="InterPro" id="IPR023346">
    <property type="entry name" value="Lysozyme-like_dom_sf"/>
</dbReference>
<dbReference type="Pfam" id="PF01471">
    <property type="entry name" value="PG_binding_1"/>
    <property type="match status" value="1"/>
</dbReference>
<dbReference type="PANTHER" id="PTHR30163:SF8">
    <property type="entry name" value="LYTIC MUREIN TRANSGLYCOSYLASE"/>
    <property type="match status" value="1"/>
</dbReference>
<dbReference type="GO" id="GO:0009253">
    <property type="term" value="P:peptidoglycan catabolic process"/>
    <property type="evidence" value="ECO:0007669"/>
    <property type="project" value="TreeGrafter"/>
</dbReference>
<dbReference type="SUPFAM" id="SSF47090">
    <property type="entry name" value="PGBD-like"/>
    <property type="match status" value="1"/>
</dbReference>
<dbReference type="Proteomes" id="UP000244060">
    <property type="component" value="Unassembled WGS sequence"/>
</dbReference>
<dbReference type="CDD" id="cd13399">
    <property type="entry name" value="Slt35-like"/>
    <property type="match status" value="1"/>
</dbReference>
<keyword evidence="5" id="KW-1185">Reference proteome</keyword>
<gene>
    <name evidence="4" type="ORF">C8J28_12073</name>
</gene>
<accession>A0A2T5JU84</accession>
<keyword evidence="1" id="KW-0732">Signal</keyword>
<dbReference type="Gene3D" id="1.10.8.350">
    <property type="entry name" value="Bacterial muramidase"/>
    <property type="match status" value="1"/>
</dbReference>
<dbReference type="EMBL" id="QAOT01000020">
    <property type="protein sequence ID" value="PTR13725.1"/>
    <property type="molecule type" value="Genomic_DNA"/>
</dbReference>
<dbReference type="Pfam" id="PF13406">
    <property type="entry name" value="SLT_2"/>
    <property type="match status" value="1"/>
</dbReference>
<comment type="caution">
    <text evidence="4">The sequence shown here is derived from an EMBL/GenBank/DDBJ whole genome shotgun (WGS) entry which is preliminary data.</text>
</comment>
<dbReference type="SUPFAM" id="SSF53955">
    <property type="entry name" value="Lysozyme-like"/>
    <property type="match status" value="1"/>
</dbReference>
<feature type="chain" id="PRO_5015549098" evidence="1">
    <location>
        <begin position="24"/>
        <end position="421"/>
    </location>
</feature>
<dbReference type="FunFam" id="1.10.8.350:FF:000001">
    <property type="entry name" value="Lytic murein transglycosylase B"/>
    <property type="match status" value="1"/>
</dbReference>
<dbReference type="InterPro" id="IPR011970">
    <property type="entry name" value="MltB_2"/>
</dbReference>
<dbReference type="InterPro" id="IPR036366">
    <property type="entry name" value="PGBDSf"/>
</dbReference>
<name>A0A2T5JU84_9RHOB</name>
<evidence type="ECO:0000259" key="2">
    <source>
        <dbReference type="Pfam" id="PF01471"/>
    </source>
</evidence>
<dbReference type="Gene3D" id="1.10.101.10">
    <property type="entry name" value="PGBD-like superfamily/PGBD"/>
    <property type="match status" value="1"/>
</dbReference>
<dbReference type="GO" id="GO:0008933">
    <property type="term" value="F:peptidoglycan lytic transglycosylase activity"/>
    <property type="evidence" value="ECO:0007669"/>
    <property type="project" value="TreeGrafter"/>
</dbReference>
<dbReference type="InterPro" id="IPR002477">
    <property type="entry name" value="Peptidoglycan-bd-like"/>
</dbReference>